<dbReference type="Proteomes" id="UP001055634">
    <property type="component" value="Segment"/>
</dbReference>
<accession>A0A9E7N2F1</accession>
<sequence length="169" mass="18732">MKKPIITLKSLKTMPSLSEETTAYTATVYVDGEKFAEASNTGQGGEDRIHPVGRFTYNDLTALEARIKATYPKFDLGEGFGLIDMDLSLLIGEEITAGEWLKDYRRAVKKKVLFTKPGKTGIFQMALKAPHPLDAHVKVIREKEPEAVILNLMPEAEGVAFYRANVTQA</sequence>
<keyword evidence="2" id="KW-1185">Reference proteome</keyword>
<dbReference type="EMBL" id="ON529850">
    <property type="protein sequence ID" value="UTC28508.1"/>
    <property type="molecule type" value="Genomic_DNA"/>
</dbReference>
<gene>
    <name evidence="1" type="ORF">GURKE_05060</name>
</gene>
<reference evidence="1" key="1">
    <citation type="submission" date="2022-04" db="EMBL/GenBank/DDBJ databases">
        <authorList>
            <person name="Friedrich I."/>
            <person name="Schneider D."/>
            <person name="Poehlein A."/>
            <person name="Hertel R."/>
            <person name="Daniel R."/>
        </authorList>
    </citation>
    <scope>NUCLEOTIDE SEQUENCE</scope>
</reference>
<proteinExistence type="predicted"/>
<evidence type="ECO:0000313" key="2">
    <source>
        <dbReference type="Proteomes" id="UP001055634"/>
    </source>
</evidence>
<organism evidence="1 2">
    <name type="scientific">Brevundimonas phage vB_BpoS-Gurke</name>
    <dbReference type="NCBI Taxonomy" id="2948599"/>
    <lineage>
        <taxon>Viruses</taxon>
        <taxon>Duplodnaviria</taxon>
        <taxon>Heunggongvirae</taxon>
        <taxon>Uroviricota</taxon>
        <taxon>Caudoviricetes</taxon>
        <taxon>Jeanschmidtviridae</taxon>
        <taxon>Kikimoravirus</taxon>
        <taxon>Kikimoravirus gurke</taxon>
    </lineage>
</organism>
<name>A0A9E7N2F1_9CAUD</name>
<protein>
    <submittedName>
        <fullName evidence="1">Uncharacterized protein</fullName>
    </submittedName>
</protein>
<evidence type="ECO:0000313" key="1">
    <source>
        <dbReference type="EMBL" id="UTC28508.1"/>
    </source>
</evidence>